<accession>A0A0F6T1E0</accession>
<dbReference type="EMBL" id="KP706800">
    <property type="protein sequence ID" value="AKD28109.1"/>
    <property type="molecule type" value="Genomic_DNA"/>
</dbReference>
<evidence type="ECO:0000313" key="1">
    <source>
        <dbReference type="EMBL" id="AKD28109.1"/>
    </source>
</evidence>
<protein>
    <submittedName>
        <fullName evidence="1">Uncharacterized protein</fullName>
    </submittedName>
</protein>
<name>A0A0F6T1E0_9HYME</name>
<sequence length="109" mass="12855">MEVTRTSSLCLKPRRHSTSTLPSIRTLRIIVEQHAERGGIPAAVFFYSRTHQVSQFREKSRIDYIYICAEQNSKRTFMRITVRRLCLPIHLASIRETREKKTMDNRTMT</sequence>
<proteinExistence type="predicted"/>
<organism evidence="1">
    <name type="scientific">Glypta fumiferanae</name>
    <dbReference type="NCBI Taxonomy" id="389681"/>
    <lineage>
        <taxon>Eukaryota</taxon>
        <taxon>Metazoa</taxon>
        <taxon>Ecdysozoa</taxon>
        <taxon>Arthropoda</taxon>
        <taxon>Hexapoda</taxon>
        <taxon>Insecta</taxon>
        <taxon>Pterygota</taxon>
        <taxon>Neoptera</taxon>
        <taxon>Endopterygota</taxon>
        <taxon>Hymenoptera</taxon>
        <taxon>Apocrita</taxon>
        <taxon>Ichneumonoidea</taxon>
        <taxon>Ichneumonidae</taxon>
        <taxon>Banchinae</taxon>
        <taxon>Glypta</taxon>
    </lineage>
</organism>
<dbReference type="AlphaFoldDB" id="A0A0F6T1E0"/>
<reference evidence="1" key="1">
    <citation type="journal article" date="2015" name="J. Virol.">
        <title>Genomic and Proteomic Analyses Indicate that Banchine and Campoplegine Polydnaviruses Have Similar, if Not Identical, Viral Ancestors.</title>
        <authorList>
            <person name="Beliveau C."/>
            <person name="Cohen A."/>
            <person name="Stewart D."/>
            <person name="Periquet G."/>
            <person name="Djoumad A."/>
            <person name="Kuhn L."/>
            <person name="Stoltz D."/>
            <person name="Volkoff A.-N."/>
            <person name="Herniou E."/>
            <person name="Drezen J.-M."/>
            <person name="Cusson M."/>
        </authorList>
    </citation>
    <scope>NUCLEOTIDE SEQUENCE</scope>
</reference>